<evidence type="ECO:0000256" key="4">
    <source>
        <dbReference type="ARBA" id="ARBA00022737"/>
    </source>
</evidence>
<dbReference type="Gene3D" id="2.10.25.10">
    <property type="entry name" value="Laminin"/>
    <property type="match status" value="2"/>
</dbReference>
<dbReference type="RefSeq" id="XP_024604800.1">
    <property type="nucleotide sequence ID" value="XM_024749032.1"/>
</dbReference>
<dbReference type="InterPro" id="IPR001846">
    <property type="entry name" value="VWF_type-D"/>
</dbReference>
<dbReference type="SMART" id="SM00832">
    <property type="entry name" value="C8"/>
    <property type="match status" value="3"/>
</dbReference>
<evidence type="ECO:0000256" key="6">
    <source>
        <dbReference type="ARBA" id="ARBA00023157"/>
    </source>
</evidence>
<name>A0A341BPW2_NEOAA</name>
<reference evidence="12" key="1">
    <citation type="submission" date="2025-08" db="UniProtKB">
        <authorList>
            <consortium name="RefSeq"/>
        </authorList>
    </citation>
    <scope>IDENTIFICATION</scope>
    <source>
        <tissue evidence="12">Meat</tissue>
    </source>
</reference>
<feature type="region of interest" description="Disordered" evidence="8">
    <location>
        <begin position="1745"/>
        <end position="1793"/>
    </location>
</feature>
<proteinExistence type="predicted"/>
<protein>
    <submittedName>
        <fullName evidence="12">Mucin-2-like</fullName>
    </submittedName>
</protein>
<keyword evidence="7" id="KW-0325">Glycoprotein</keyword>
<dbReference type="FunFam" id="2.10.25.10:FF:000153">
    <property type="entry name" value="MUC5B isoform 1"/>
    <property type="match status" value="1"/>
</dbReference>
<evidence type="ECO:0000256" key="5">
    <source>
        <dbReference type="ARBA" id="ARBA00023008"/>
    </source>
</evidence>
<keyword evidence="3" id="KW-0732">Signal</keyword>
<keyword evidence="2" id="KW-0964">Secreted</keyword>
<feature type="compositionally biased region" description="Low complexity" evidence="8">
    <location>
        <begin position="1431"/>
        <end position="1448"/>
    </location>
</feature>
<feature type="domain" description="VWFD" evidence="10">
    <location>
        <begin position="598"/>
        <end position="773"/>
    </location>
</feature>
<dbReference type="KEGG" id="nasi:112402238"/>
<dbReference type="GeneID" id="112402238"/>
<feature type="compositionally biased region" description="Basic and acidic residues" evidence="8">
    <location>
        <begin position="1745"/>
        <end position="1784"/>
    </location>
</feature>
<comment type="subcellular location">
    <subcellularLocation>
        <location evidence="1">Secreted</location>
    </subcellularLocation>
</comment>
<dbReference type="SMART" id="SM00216">
    <property type="entry name" value="VWD"/>
    <property type="match status" value="3"/>
</dbReference>
<dbReference type="GO" id="GO:0005615">
    <property type="term" value="C:extracellular space"/>
    <property type="evidence" value="ECO:0007669"/>
    <property type="project" value="TreeGrafter"/>
</dbReference>
<dbReference type="Pfam" id="PF13330">
    <property type="entry name" value="Mucin2_WxxW"/>
    <property type="match status" value="1"/>
</dbReference>
<keyword evidence="5" id="KW-0186">Copper</keyword>
<dbReference type="Pfam" id="PF01826">
    <property type="entry name" value="TIL"/>
    <property type="match status" value="1"/>
</dbReference>
<dbReference type="Pfam" id="PF08742">
    <property type="entry name" value="C8"/>
    <property type="match status" value="3"/>
</dbReference>
<dbReference type="SUPFAM" id="SSF57603">
    <property type="entry name" value="FnI-like domain"/>
    <property type="match status" value="1"/>
</dbReference>
<accession>A0A341BPW2</accession>
<evidence type="ECO:0000256" key="7">
    <source>
        <dbReference type="ARBA" id="ARBA00023180"/>
    </source>
</evidence>
<feature type="region of interest" description="Disordered" evidence="8">
    <location>
        <begin position="1625"/>
        <end position="1645"/>
    </location>
</feature>
<feature type="domain" description="VWFD" evidence="10">
    <location>
        <begin position="1067"/>
        <end position="1237"/>
    </location>
</feature>
<feature type="region of interest" description="Disordered" evidence="8">
    <location>
        <begin position="1429"/>
        <end position="1448"/>
    </location>
</feature>
<feature type="region of interest" description="Disordered" evidence="8">
    <location>
        <begin position="1"/>
        <end position="33"/>
    </location>
</feature>
<evidence type="ECO:0000256" key="1">
    <source>
        <dbReference type="ARBA" id="ARBA00004613"/>
    </source>
</evidence>
<keyword evidence="4" id="KW-0677">Repeat</keyword>
<dbReference type="InterPro" id="IPR014853">
    <property type="entry name" value="VWF/SSPO/ZAN-like_Cys-rich_dom"/>
</dbReference>
<dbReference type="STRING" id="1706337.A0A341BPW2"/>
<dbReference type="FunFam" id="2.10.25.10:FF:000674">
    <property type="entry name" value="Mucin-2"/>
    <property type="match status" value="1"/>
</dbReference>
<dbReference type="CDD" id="cd19941">
    <property type="entry name" value="TIL"/>
    <property type="match status" value="3"/>
</dbReference>
<evidence type="ECO:0000313" key="12">
    <source>
        <dbReference type="RefSeq" id="XP_024604800.1"/>
    </source>
</evidence>
<evidence type="ECO:0000256" key="3">
    <source>
        <dbReference type="ARBA" id="ARBA00022729"/>
    </source>
</evidence>
<dbReference type="SUPFAM" id="SSF57567">
    <property type="entry name" value="Serine protease inhibitors"/>
    <property type="match status" value="3"/>
</dbReference>
<dbReference type="PANTHER" id="PTHR11339:SF371">
    <property type="entry name" value="MUCIN-2"/>
    <property type="match status" value="1"/>
</dbReference>
<keyword evidence="6" id="KW-1015">Disulfide bond</keyword>
<keyword evidence="9" id="KW-0472">Membrane</keyword>
<evidence type="ECO:0000259" key="10">
    <source>
        <dbReference type="PROSITE" id="PS51233"/>
    </source>
</evidence>
<evidence type="ECO:0000313" key="11">
    <source>
        <dbReference type="Proteomes" id="UP000252040"/>
    </source>
</evidence>
<dbReference type="Pfam" id="PF00094">
    <property type="entry name" value="VWD"/>
    <property type="match status" value="3"/>
</dbReference>
<evidence type="ECO:0000256" key="8">
    <source>
        <dbReference type="SAM" id="MobiDB-lite"/>
    </source>
</evidence>
<dbReference type="InterPro" id="IPR025155">
    <property type="entry name" value="WxxW_domain"/>
</dbReference>
<dbReference type="InterPro" id="IPR050780">
    <property type="entry name" value="Mucin_vWF_Thrombospondin_sf"/>
</dbReference>
<dbReference type="Proteomes" id="UP000252040">
    <property type="component" value="Unplaced"/>
</dbReference>
<feature type="region of interest" description="Disordered" evidence="8">
    <location>
        <begin position="1685"/>
        <end position="1705"/>
    </location>
</feature>
<dbReference type="InParanoid" id="A0A341BPW2"/>
<keyword evidence="9" id="KW-1133">Transmembrane helix</keyword>
<keyword evidence="11" id="KW-1185">Reference proteome</keyword>
<feature type="domain" description="VWFD" evidence="10">
    <location>
        <begin position="207"/>
        <end position="406"/>
    </location>
</feature>
<dbReference type="GO" id="GO:0031012">
    <property type="term" value="C:extracellular matrix"/>
    <property type="evidence" value="ECO:0007669"/>
    <property type="project" value="TreeGrafter"/>
</dbReference>
<dbReference type="InterPro" id="IPR001007">
    <property type="entry name" value="VWF_dom"/>
</dbReference>
<keyword evidence="9" id="KW-0812">Transmembrane</keyword>
<dbReference type="InterPro" id="IPR002919">
    <property type="entry name" value="TIL_dom"/>
</dbReference>
<dbReference type="PROSITE" id="PS51233">
    <property type="entry name" value="VWFD"/>
    <property type="match status" value="3"/>
</dbReference>
<sequence length="1845" mass="206923">MLQHHGGQRPVHGARRTEGPRSPSERCTGWAPGPDCNRPERRHVLGFGVGAEEKVREDPKRLLMCSCLSSCKSGRGRLFSGCFDQDDISQLTKDRRGDDVQLPLRSLTTLFPPEARPGSTCVAAPPSSLILPTVLGRLQGRAYACQAMPVSGPSPIPLGDGYSQPRARFLATMGLPLALLVALCLTLTWAGGSELRREGRTRNHGHSVCSTWGDSHYKTFDGDIFRFPGLCVYNFASDCRDTYQEFAVHLKRGPGRSGGHPQVEYILLTVKDDAIYLTSQLAVVNGAVVSSPHYSPGLLIEKNDAYTKVYSRAGLTLMWNREDSVMLELDSKFRNHTCGLCGDYNGLQTYSEFLSDGEGLLGPWRLGCGQAPRPAPLNGCAPPGVLFSPVEFGNMQKVNKPEEVCEGPQEVPTPASCSEHRAECERLLTDTAFEDCRDLVPLELHVQACMQDRCQCPHGTSCVCSTIAEFSRQCSHAGGRPRNWRTASLCPKSCPGNMVYLESGSPCMDTCSHLEVSSLCEEHRMDGCFCPEGTVYDDIKGGGCIPVNQCHCKLHGHLYAPGQQIRRAGVQVGWGPDGLGSSVCNASRWVCQDLQCPRTCALEGGAHITTFDERKYTFHGDCYYVLTKDTHNDSYAVLGELTPCGSTDKQTCLKTVVLLADDKKNVVAFKLDGSVLLNELQVNLPHVTASFSIFQPSSHHVVVTTAFGLRLQVQLVPVMQLFLTLDHAAQGLVQGLCGNFNGLEGDDFKTAGGLVEATGAGFANTWKAQSSCRDKLDWLDDPCSLNIESANYAEHWCSLLKKTESPFRKCHSAVDPAEYYKRCKYDTCNCQSTEDCMCAALASYARACAIKGVMLWGWRERICNKDVGSCPRSQVFLYNLTTCQPTCRSLSEPDTHCVKGFAPVDGCGCPDHTFLDEKGRCVALAKCSCYYHGLYLQAGEAILRQEERCVCQNGRLHCLRVKQPYQRCMAPKIHVDCNNLTALATRNPRPVSCQTLAAGYYQTECISGCVCPEGLIDDGRGGCVVEEACPCMHNKDLYSPGDKIRVDCNTCTCQKGRWACTQSVCHGTCAIYGNSHYITFDGKYYDFDGHCSYVAVQDYCGQNSSLGSFSVITENVPCGTTGVTCSKAIKIFLGRTELKLEDKHRMVIQRDVGHHVAYTTREVGQYLVVEASVGIVVIWDKRTSVFIKLAPSYKGTVCGLCGNFDQRSSNDFTTRDHMVVESELDFGNSWKEAPTCPDVSATPEPCALRPHRRSWAEKQCSIIKGPVFGVCHSKVDPKPFYEACVHDSCSCDTGGDCECFCSAVTAYAQECTKEGACVFWRTPELCRCYPRCPKESPIYDEDLKKCVTRDRCGCYVTDTHYSPGESVPKKHICHSCVCNNSSQLVCQTDIGKIVTSKQDGPFCYQEICGPNGTVEKHFGICEHTSPPLSPSTPATTTSVSPITPSTTTSTTLTASTGLCCSWSDWINDYHPRIGSDGGDRETFNHVCRAPKAIECRVAIEPHLSWEKLGQEAQCNVSFGFICKNDDQFGKGPFEVCYDYEIRHHLNRDYNSDHYRDPNHNTHHHFTWDSDSDPHHIHKRDSNSNHYHNTYQHFNWDSNYDPHDNHNRDSNSDHYRDPNHNTHHHFTWDSKSDPHHHHKRDSSSDHYHNTYQHFNWDSNYDPHDNHNRDSNSDHYRDPNHNTHHHFTWDSKSDPHHHHKRDSSSDHYHNTYQHFNWDSNYDPHDNHNRDSNSDHYRDPNHNTHHHFTWDSKSDPHHNHNRDSNSDHYRDPNHNTHPHFNWDSKSDPHHHHKRDSNSDHYAYHHFNWDSNCDPQHNHNRDSNSDHYGDRNHNTHHHFNWDSNSDHHH</sequence>
<dbReference type="SMART" id="SM00215">
    <property type="entry name" value="VWC_out"/>
    <property type="match status" value="2"/>
</dbReference>
<feature type="transmembrane region" description="Helical" evidence="9">
    <location>
        <begin position="169"/>
        <end position="192"/>
    </location>
</feature>
<evidence type="ECO:0000256" key="2">
    <source>
        <dbReference type="ARBA" id="ARBA00022525"/>
    </source>
</evidence>
<evidence type="ECO:0000256" key="9">
    <source>
        <dbReference type="SAM" id="Phobius"/>
    </source>
</evidence>
<gene>
    <name evidence="12" type="primary">LOC112402238</name>
</gene>
<dbReference type="PANTHER" id="PTHR11339">
    <property type="entry name" value="EXTRACELLULAR MATRIX GLYCOPROTEIN RELATED"/>
    <property type="match status" value="1"/>
</dbReference>
<dbReference type="InterPro" id="IPR036084">
    <property type="entry name" value="Ser_inhib-like_sf"/>
</dbReference>
<dbReference type="Pfam" id="PF23244">
    <property type="entry name" value="VWF"/>
    <property type="match status" value="1"/>
</dbReference>
<organism evidence="11 12">
    <name type="scientific">Neophocaena asiaeorientalis asiaeorientalis</name>
    <name type="common">Yangtze finless porpoise</name>
    <name type="synonym">Neophocaena phocaenoides subsp. asiaeorientalis</name>
    <dbReference type="NCBI Taxonomy" id="1706337"/>
    <lineage>
        <taxon>Eukaryota</taxon>
        <taxon>Metazoa</taxon>
        <taxon>Chordata</taxon>
        <taxon>Craniata</taxon>
        <taxon>Vertebrata</taxon>
        <taxon>Euteleostomi</taxon>
        <taxon>Mammalia</taxon>
        <taxon>Eutheria</taxon>
        <taxon>Laurasiatheria</taxon>
        <taxon>Artiodactyla</taxon>
        <taxon>Whippomorpha</taxon>
        <taxon>Cetacea</taxon>
        <taxon>Odontoceti</taxon>
        <taxon>Phocoenidae</taxon>
        <taxon>Neophocaena</taxon>
    </lineage>
</organism>